<dbReference type="CDD" id="cd04732">
    <property type="entry name" value="HisA"/>
    <property type="match status" value="1"/>
</dbReference>
<dbReference type="InterPro" id="IPR023016">
    <property type="entry name" value="HisA/PriA"/>
</dbReference>
<evidence type="ECO:0000256" key="2">
    <source>
        <dbReference type="ARBA" id="ARBA00004496"/>
    </source>
</evidence>
<keyword evidence="10 12" id="KW-0413">Isomerase</keyword>
<dbReference type="InterPro" id="IPR011060">
    <property type="entry name" value="RibuloseP-bd_barrel"/>
</dbReference>
<comment type="subcellular location">
    <subcellularLocation>
        <location evidence="2 12 14">Cytoplasm</location>
    </subcellularLocation>
</comment>
<organism evidence="15">
    <name type="scientific">Candidatus Fermentithermobacillus carboniphilus</name>
    <dbReference type="NCBI Taxonomy" id="3085328"/>
    <lineage>
        <taxon>Bacteria</taxon>
        <taxon>Bacillati</taxon>
        <taxon>Bacillota</taxon>
        <taxon>Candidatus Fermentithermobacillia</taxon>
        <taxon>Candidatus Fermentithermobacillales</taxon>
        <taxon>Candidatus Fermentithermobacillaceae</taxon>
        <taxon>Candidatus Fermentithermobacillus</taxon>
    </lineage>
</organism>
<evidence type="ECO:0000256" key="8">
    <source>
        <dbReference type="ARBA" id="ARBA00022605"/>
    </source>
</evidence>
<evidence type="ECO:0000256" key="7">
    <source>
        <dbReference type="ARBA" id="ARBA00022490"/>
    </source>
</evidence>
<dbReference type="EMBL" id="CP062796">
    <property type="protein sequence ID" value="QUL97608.1"/>
    <property type="molecule type" value="Genomic_DNA"/>
</dbReference>
<evidence type="ECO:0000256" key="4">
    <source>
        <dbReference type="ARBA" id="ARBA00009667"/>
    </source>
</evidence>
<dbReference type="EC" id="5.3.1.16" evidence="5 12"/>
<protein>
    <recommendedName>
        <fullName evidence="6 12">1-(5-phosphoribosyl)-5-[(5-phosphoribosylamino)methylideneamino] imidazole-4-carboxamide isomerase</fullName>
        <ecNumber evidence="5 12">5.3.1.16</ecNumber>
    </recommendedName>
    <alternativeName>
        <fullName evidence="11 12">Phosphoribosylformimino-5-aminoimidazole carboxamide ribotide isomerase</fullName>
    </alternativeName>
</protein>
<proteinExistence type="inferred from homology"/>
<keyword evidence="8 12" id="KW-0028">Amino-acid biosynthesis</keyword>
<evidence type="ECO:0000256" key="12">
    <source>
        <dbReference type="HAMAP-Rule" id="MF_01014"/>
    </source>
</evidence>
<dbReference type="AlphaFoldDB" id="A0AAT9LBR5"/>
<evidence type="ECO:0000256" key="14">
    <source>
        <dbReference type="RuleBase" id="RU003658"/>
    </source>
</evidence>
<dbReference type="HAMAP" id="MF_01014">
    <property type="entry name" value="HisA"/>
    <property type="match status" value="1"/>
</dbReference>
<accession>A0AAT9LBR5</accession>
<dbReference type="SUPFAM" id="SSF51366">
    <property type="entry name" value="Ribulose-phoshate binding barrel"/>
    <property type="match status" value="1"/>
</dbReference>
<evidence type="ECO:0000256" key="13">
    <source>
        <dbReference type="RuleBase" id="RU003657"/>
    </source>
</evidence>
<dbReference type="InterPro" id="IPR006063">
    <property type="entry name" value="HisA_bact_arch"/>
</dbReference>
<evidence type="ECO:0000256" key="10">
    <source>
        <dbReference type="ARBA" id="ARBA00023235"/>
    </source>
</evidence>
<comment type="catalytic activity">
    <reaction evidence="1 12 14">
        <text>1-(5-phospho-beta-D-ribosyl)-5-[(5-phospho-beta-D-ribosylamino)methylideneamino]imidazole-4-carboxamide = 5-[(5-phospho-1-deoxy-D-ribulos-1-ylimino)methylamino]-1-(5-phospho-beta-D-ribosyl)imidazole-4-carboxamide</text>
        <dbReference type="Rhea" id="RHEA:15469"/>
        <dbReference type="ChEBI" id="CHEBI:58435"/>
        <dbReference type="ChEBI" id="CHEBI:58525"/>
        <dbReference type="EC" id="5.3.1.16"/>
    </reaction>
</comment>
<reference evidence="15" key="1">
    <citation type="submission" date="2020-10" db="EMBL/GenBank/DDBJ databases">
        <authorList>
            <person name="Kadnikov V."/>
            <person name="Beletsky A.V."/>
            <person name="Mardanov A.V."/>
            <person name="Karnachuk O.V."/>
            <person name="Ravin N.V."/>
        </authorList>
    </citation>
    <scope>NUCLEOTIDE SEQUENCE</scope>
    <source>
        <strain evidence="15">Bu02</strain>
    </source>
</reference>
<dbReference type="GO" id="GO:0003949">
    <property type="term" value="F:1-(5-phosphoribosyl)-5-[(5-phosphoribosylamino)methylideneamino]imidazole-4-carboxamide isomerase activity"/>
    <property type="evidence" value="ECO:0007669"/>
    <property type="project" value="UniProtKB-UniRule"/>
</dbReference>
<evidence type="ECO:0000256" key="9">
    <source>
        <dbReference type="ARBA" id="ARBA00023102"/>
    </source>
</evidence>
<evidence type="ECO:0000256" key="3">
    <source>
        <dbReference type="ARBA" id="ARBA00005133"/>
    </source>
</evidence>
<feature type="active site" description="Proton acceptor" evidence="12">
    <location>
        <position position="8"/>
    </location>
</feature>
<keyword evidence="7 12" id="KW-0963">Cytoplasm</keyword>
<evidence type="ECO:0000256" key="5">
    <source>
        <dbReference type="ARBA" id="ARBA00012550"/>
    </source>
</evidence>
<evidence type="ECO:0000256" key="1">
    <source>
        <dbReference type="ARBA" id="ARBA00000901"/>
    </source>
</evidence>
<gene>
    <name evidence="12 15" type="primary">hisA</name>
    <name evidence="15" type="ORF">IMF26_05605</name>
</gene>
<dbReference type="GO" id="GO:0000105">
    <property type="term" value="P:L-histidine biosynthetic process"/>
    <property type="evidence" value="ECO:0007669"/>
    <property type="project" value="UniProtKB-UniRule"/>
</dbReference>
<reference evidence="15" key="2">
    <citation type="journal article" date="2023" name="Biology">
        <title>Prokaryotic Life Associated with Coal-Fire Gas Vents Revealed by Metagenomics.</title>
        <authorList>
            <person name="Kadnikov V.V."/>
            <person name="Mardanov A.V."/>
            <person name="Beletsky A.V."/>
            <person name="Karnachuk O.V."/>
            <person name="Ravin N.V."/>
        </authorList>
    </citation>
    <scope>NUCLEOTIDE SEQUENCE</scope>
    <source>
        <strain evidence="15">Bu02</strain>
    </source>
</reference>
<dbReference type="InterPro" id="IPR006062">
    <property type="entry name" value="His_biosynth"/>
</dbReference>
<sequence>MLILPAIDILEGQCVRLEQGDFDRKTVFSKDPIEIAAAWKDAGATFVHVVDLDGARSGRPRNLALVSKIVSKTGIRVQMGGGIRSREVLEEAFSVGVDRVVLGTAALSSPAFVVDAARDFPGRIVAGVDVRKGLVAVEGWTRTAAKPAIELVREMKDLGIEEFVYTDVKRDGMLAGPDLDGVRNLLSTGARVIVSGGVSSIDDIKRLKLLEKEGLAGVIIGRALYTGRVSLEEALRIAKSRESETLR</sequence>
<dbReference type="InterPro" id="IPR044524">
    <property type="entry name" value="Isoase_HisA-like"/>
</dbReference>
<dbReference type="FunFam" id="3.20.20.70:FF:000009">
    <property type="entry name" value="1-(5-phosphoribosyl)-5-[(5-phosphoribosylamino)methylideneamino] imidazole-4-carboxamide isomerase"/>
    <property type="match status" value="1"/>
</dbReference>
<evidence type="ECO:0000313" key="15">
    <source>
        <dbReference type="EMBL" id="QUL97608.1"/>
    </source>
</evidence>
<evidence type="ECO:0000256" key="6">
    <source>
        <dbReference type="ARBA" id="ARBA00018464"/>
    </source>
</evidence>
<keyword evidence="9 12" id="KW-0368">Histidine biosynthesis</keyword>
<comment type="similarity">
    <text evidence="4 12 13">Belongs to the HisA/HisF family.</text>
</comment>
<dbReference type="InterPro" id="IPR013785">
    <property type="entry name" value="Aldolase_TIM"/>
</dbReference>
<name>A0AAT9LBR5_9FIRM</name>
<dbReference type="Gene3D" id="3.20.20.70">
    <property type="entry name" value="Aldolase class I"/>
    <property type="match status" value="1"/>
</dbReference>
<dbReference type="PANTHER" id="PTHR43090:SF2">
    <property type="entry name" value="1-(5-PHOSPHORIBOSYL)-5-[(5-PHOSPHORIBOSYLAMINO)METHYLIDENEAMINO] IMIDAZOLE-4-CARBOXAMIDE ISOMERASE"/>
    <property type="match status" value="1"/>
</dbReference>
<dbReference type="NCBIfam" id="TIGR00007">
    <property type="entry name" value="1-(5-phosphoribosyl)-5-[(5-phosphoribosylamino)methylideneamino]imidazole-4-carboxamide isomerase"/>
    <property type="match status" value="1"/>
</dbReference>
<evidence type="ECO:0000256" key="11">
    <source>
        <dbReference type="ARBA" id="ARBA00030547"/>
    </source>
</evidence>
<dbReference type="GO" id="GO:0000162">
    <property type="term" value="P:L-tryptophan biosynthetic process"/>
    <property type="evidence" value="ECO:0007669"/>
    <property type="project" value="TreeGrafter"/>
</dbReference>
<feature type="active site" description="Proton donor" evidence="12">
    <location>
        <position position="129"/>
    </location>
</feature>
<dbReference type="GO" id="GO:0005737">
    <property type="term" value="C:cytoplasm"/>
    <property type="evidence" value="ECO:0007669"/>
    <property type="project" value="UniProtKB-SubCell"/>
</dbReference>
<dbReference type="KEGG" id="fcz:IMF26_05605"/>
<comment type="pathway">
    <text evidence="3 12 14">Amino-acid biosynthesis; L-histidine biosynthesis; L-histidine from 5-phospho-alpha-D-ribose 1-diphosphate: step 4/9.</text>
</comment>
<dbReference type="Pfam" id="PF00977">
    <property type="entry name" value="His_biosynth"/>
    <property type="match status" value="1"/>
</dbReference>
<dbReference type="PANTHER" id="PTHR43090">
    <property type="entry name" value="1-(5-PHOSPHORIBOSYL)-5-[(5-PHOSPHORIBOSYLAMINO)METHYLIDENEAMINO] IMIDAZOLE-4-CARBOXAMIDE ISOMERASE"/>
    <property type="match status" value="1"/>
</dbReference>